<dbReference type="GO" id="GO:0030288">
    <property type="term" value="C:outer membrane-bounded periplasmic space"/>
    <property type="evidence" value="ECO:0007669"/>
    <property type="project" value="UniProtKB-ARBA"/>
</dbReference>
<dbReference type="RefSeq" id="WP_111345852.1">
    <property type="nucleotide sequence ID" value="NZ_JAIWKD010000002.1"/>
</dbReference>
<dbReference type="GO" id="GO:0043190">
    <property type="term" value="C:ATP-binding cassette (ABC) transporter complex"/>
    <property type="evidence" value="ECO:0007669"/>
    <property type="project" value="InterPro"/>
</dbReference>
<name>A0A8B2P219_9HYPH</name>
<dbReference type="AlphaFoldDB" id="A0A8B2P219"/>
<dbReference type="InterPro" id="IPR030678">
    <property type="entry name" value="Peptide/Ni-bd"/>
</dbReference>
<evidence type="ECO:0000313" key="5">
    <source>
        <dbReference type="EMBL" id="RAI02327.1"/>
    </source>
</evidence>
<dbReference type="GO" id="GO:0015833">
    <property type="term" value="P:peptide transport"/>
    <property type="evidence" value="ECO:0007669"/>
    <property type="project" value="TreeGrafter"/>
</dbReference>
<dbReference type="EMBL" id="QHHQ01000002">
    <property type="protein sequence ID" value="RAI02327.1"/>
    <property type="molecule type" value="Genomic_DNA"/>
</dbReference>
<dbReference type="PIRSF" id="PIRSF002741">
    <property type="entry name" value="MppA"/>
    <property type="match status" value="1"/>
</dbReference>
<evidence type="ECO:0000256" key="3">
    <source>
        <dbReference type="ARBA" id="ARBA00022729"/>
    </source>
</evidence>
<dbReference type="CDD" id="cd08515">
    <property type="entry name" value="PBP2_NikA_DppA_OppA_like_10"/>
    <property type="match status" value="1"/>
</dbReference>
<gene>
    <name evidence="5" type="ORF">DLJ53_13255</name>
</gene>
<dbReference type="InterPro" id="IPR039424">
    <property type="entry name" value="SBP_5"/>
</dbReference>
<dbReference type="Pfam" id="PF00496">
    <property type="entry name" value="SBP_bac_5"/>
    <property type="match status" value="1"/>
</dbReference>
<dbReference type="InterPro" id="IPR000914">
    <property type="entry name" value="SBP_5_dom"/>
</dbReference>
<comment type="similarity">
    <text evidence="2">Belongs to the bacterial solute-binding protein 5 family.</text>
</comment>
<organism evidence="5 6">
    <name type="scientific">Acuticoccus sediminis</name>
    <dbReference type="NCBI Taxonomy" id="2184697"/>
    <lineage>
        <taxon>Bacteria</taxon>
        <taxon>Pseudomonadati</taxon>
        <taxon>Pseudomonadota</taxon>
        <taxon>Alphaproteobacteria</taxon>
        <taxon>Hyphomicrobiales</taxon>
        <taxon>Amorphaceae</taxon>
        <taxon>Acuticoccus</taxon>
    </lineage>
</organism>
<dbReference type="OrthoDB" id="9803988at2"/>
<dbReference type="Gene3D" id="3.40.190.10">
    <property type="entry name" value="Periplasmic binding protein-like II"/>
    <property type="match status" value="1"/>
</dbReference>
<dbReference type="Gene3D" id="3.10.105.10">
    <property type="entry name" value="Dipeptide-binding Protein, Domain 3"/>
    <property type="match status" value="1"/>
</dbReference>
<dbReference type="Gene3D" id="3.90.76.10">
    <property type="entry name" value="Dipeptide-binding Protein, Domain 1"/>
    <property type="match status" value="1"/>
</dbReference>
<protein>
    <submittedName>
        <fullName evidence="5">ABC transporter substrate-binding protein</fullName>
    </submittedName>
</protein>
<keyword evidence="6" id="KW-1185">Reference proteome</keyword>
<keyword evidence="3" id="KW-0732">Signal</keyword>
<comment type="caution">
    <text evidence="5">The sequence shown here is derived from an EMBL/GenBank/DDBJ whole genome shotgun (WGS) entry which is preliminary data.</text>
</comment>
<dbReference type="SUPFAM" id="SSF53850">
    <property type="entry name" value="Periplasmic binding protein-like II"/>
    <property type="match status" value="1"/>
</dbReference>
<sequence>MITLNRRHALGLMGATAGTLVLPGYLRAQGQRPSITVAVQKISNNNTLDPYHEQSNVGERVFFPNLWEGLILRDWMGDQGPVPGLATQWRRLDDKTIELDLRQGVRFHNGDEMTAEDVAFSFSKERVFADTEPAGGKTIYEENYKPKTGKDLPATVPGIGRRLWPALEGIEVVDKYTVRLHNATPDVTLEGRLYAYGSQILSRRAWDEAATYSDWSKKPVTTGPYMVEEYRPDVSLTLVAFDDYWGGRPPLERITFVEVPEVSSRVNGLLSGEYDFACDLPPDQIGTVSDASGFEVQSSTIWNHRISVFNIENEILADPLVRRAMTHAIDRQAIVDALWGGMTKIPAGLQFESFRSSDMFIDGWTVPEYDPQLARDLLKQAGYKGDAIPFRLLNNYYINQVPNGQIMVEMWRQVGLNVEIEMKENWGQIHAHEGIKGVRDWSASNNINDPITPIVVQFGPNSQIQQKRDWSNAEMNDLCVLMETSTDHAKRKKAAGRMLEICEREDPAYQVLHQNAVFTGMRSDLGFKAAPAFAMDFRASNWPD</sequence>
<accession>A0A8B2P219</accession>
<evidence type="ECO:0000256" key="2">
    <source>
        <dbReference type="ARBA" id="ARBA00005695"/>
    </source>
</evidence>
<evidence type="ECO:0000259" key="4">
    <source>
        <dbReference type="Pfam" id="PF00496"/>
    </source>
</evidence>
<evidence type="ECO:0000313" key="6">
    <source>
        <dbReference type="Proteomes" id="UP000249590"/>
    </source>
</evidence>
<dbReference type="Proteomes" id="UP000249590">
    <property type="component" value="Unassembled WGS sequence"/>
</dbReference>
<dbReference type="PANTHER" id="PTHR30290">
    <property type="entry name" value="PERIPLASMIC BINDING COMPONENT OF ABC TRANSPORTER"/>
    <property type="match status" value="1"/>
</dbReference>
<dbReference type="PANTHER" id="PTHR30290:SF38">
    <property type="entry name" value="D,D-DIPEPTIDE-BINDING PERIPLASMIC PROTEIN DDPA-RELATED"/>
    <property type="match status" value="1"/>
</dbReference>
<feature type="domain" description="Solute-binding protein family 5" evidence="4">
    <location>
        <begin position="81"/>
        <end position="439"/>
    </location>
</feature>
<reference evidence="5 6" key="1">
    <citation type="submission" date="2018-05" db="EMBL/GenBank/DDBJ databases">
        <title>Acuticoccus sediminis sp. nov., isolated from deep-sea sediment of Indian Ocean.</title>
        <authorList>
            <person name="Liu X."/>
            <person name="Lai Q."/>
            <person name="Du Y."/>
            <person name="Sun F."/>
            <person name="Zhang X."/>
            <person name="Wang S."/>
            <person name="Shao Z."/>
        </authorList>
    </citation>
    <scope>NUCLEOTIDE SEQUENCE [LARGE SCALE GENOMIC DNA]</scope>
    <source>
        <strain evidence="5 6">PTG4-2</strain>
    </source>
</reference>
<evidence type="ECO:0000256" key="1">
    <source>
        <dbReference type="ARBA" id="ARBA00004418"/>
    </source>
</evidence>
<comment type="subcellular location">
    <subcellularLocation>
        <location evidence="1">Periplasm</location>
    </subcellularLocation>
</comment>
<proteinExistence type="inferred from homology"/>
<dbReference type="GO" id="GO:1904680">
    <property type="term" value="F:peptide transmembrane transporter activity"/>
    <property type="evidence" value="ECO:0007669"/>
    <property type="project" value="TreeGrafter"/>
</dbReference>